<reference evidence="1 2" key="1">
    <citation type="submission" date="2019-03" db="EMBL/GenBank/DDBJ databases">
        <title>Genomic Encyclopedia of Type Strains, Phase IV (KMG-IV): sequencing the most valuable type-strain genomes for metagenomic binning, comparative biology and taxonomic classification.</title>
        <authorList>
            <person name="Goeker M."/>
        </authorList>
    </citation>
    <scope>NUCLEOTIDE SEQUENCE [LARGE SCALE GENOMIC DNA]</scope>
    <source>
        <strain evidence="1 2">DSM 18792</strain>
    </source>
</reference>
<sequence length="139" mass="16363">MIDETYKYSDITSKIIGLAMEVHRQLGNGFQEVIYQRALEIEFRNNDISYSREHEMPVFYKNHQIGLRRVDFLIQDTISVELKAIIELQDVHLAQAINYLEAYDLEIGLLINFGAKSLQFKRLNNKKFNQKNQENPNIK</sequence>
<dbReference type="Proteomes" id="UP000295455">
    <property type="component" value="Unassembled WGS sequence"/>
</dbReference>
<dbReference type="RefSeq" id="WP_132215182.1">
    <property type="nucleotide sequence ID" value="NZ_OX156936.1"/>
</dbReference>
<evidence type="ECO:0000313" key="2">
    <source>
        <dbReference type="Proteomes" id="UP000295455"/>
    </source>
</evidence>
<dbReference type="NCBIfam" id="TIGR04256">
    <property type="entry name" value="GxxExxY"/>
    <property type="match status" value="1"/>
</dbReference>
<proteinExistence type="predicted"/>
<gene>
    <name evidence="1" type="ORF">EV196_10290</name>
</gene>
<keyword evidence="2" id="KW-1185">Reference proteome</keyword>
<comment type="caution">
    <text evidence="1">The sequence shown here is derived from an EMBL/GenBank/DDBJ whole genome shotgun (WGS) entry which is preliminary data.</text>
</comment>
<dbReference type="Pfam" id="PF13366">
    <property type="entry name" value="PDDEXK_3"/>
    <property type="match status" value="1"/>
</dbReference>
<dbReference type="InterPro" id="IPR026350">
    <property type="entry name" value="GxxExxY"/>
</dbReference>
<name>A0A4R1RMV5_9FLAO</name>
<dbReference type="EMBL" id="SLUP01000002">
    <property type="protein sequence ID" value="TCL67534.1"/>
    <property type="molecule type" value="Genomic_DNA"/>
</dbReference>
<protein>
    <submittedName>
        <fullName evidence="1">GxxExxY protein</fullName>
    </submittedName>
</protein>
<dbReference type="AlphaFoldDB" id="A0A4R1RMV5"/>
<evidence type="ECO:0000313" key="1">
    <source>
        <dbReference type="EMBL" id="TCL67534.1"/>
    </source>
</evidence>
<organism evidence="1 2">
    <name type="scientific">Mariniflexile fucanivorans</name>
    <dbReference type="NCBI Taxonomy" id="264023"/>
    <lineage>
        <taxon>Bacteria</taxon>
        <taxon>Pseudomonadati</taxon>
        <taxon>Bacteroidota</taxon>
        <taxon>Flavobacteriia</taxon>
        <taxon>Flavobacteriales</taxon>
        <taxon>Flavobacteriaceae</taxon>
        <taxon>Mariniflexile</taxon>
    </lineage>
</organism>
<accession>A0A4R1RMV5</accession>
<dbReference type="OrthoDB" id="9806869at2"/>